<dbReference type="PROSITE" id="PS50850">
    <property type="entry name" value="MFS"/>
    <property type="match status" value="1"/>
</dbReference>
<organism evidence="9 10">
    <name type="scientific">Prauserella rugosa</name>
    <dbReference type="NCBI Taxonomy" id="43354"/>
    <lineage>
        <taxon>Bacteria</taxon>
        <taxon>Bacillati</taxon>
        <taxon>Actinomycetota</taxon>
        <taxon>Actinomycetes</taxon>
        <taxon>Pseudonocardiales</taxon>
        <taxon>Pseudonocardiaceae</taxon>
        <taxon>Prauserella</taxon>
    </lineage>
</organism>
<evidence type="ECO:0000259" key="8">
    <source>
        <dbReference type="PROSITE" id="PS50850"/>
    </source>
</evidence>
<comment type="subcellular location">
    <subcellularLocation>
        <location evidence="1">Cell membrane</location>
        <topology evidence="1">Multi-pass membrane protein</topology>
    </subcellularLocation>
</comment>
<feature type="transmembrane region" description="Helical" evidence="7">
    <location>
        <begin position="99"/>
        <end position="118"/>
    </location>
</feature>
<dbReference type="Gene3D" id="1.20.1250.20">
    <property type="entry name" value="MFS general substrate transporter like domains"/>
    <property type="match status" value="2"/>
</dbReference>
<dbReference type="SUPFAM" id="SSF103473">
    <property type="entry name" value="MFS general substrate transporter"/>
    <property type="match status" value="1"/>
</dbReference>
<feature type="transmembrane region" description="Helical" evidence="7">
    <location>
        <begin position="293"/>
        <end position="313"/>
    </location>
</feature>
<dbReference type="InterPro" id="IPR036259">
    <property type="entry name" value="MFS_trans_sf"/>
</dbReference>
<keyword evidence="4 7" id="KW-0812">Transmembrane</keyword>
<dbReference type="OrthoDB" id="8953821at2"/>
<feature type="transmembrane region" description="Helical" evidence="7">
    <location>
        <begin position="325"/>
        <end position="343"/>
    </location>
</feature>
<dbReference type="InterPro" id="IPR005829">
    <property type="entry name" value="Sugar_transporter_CS"/>
</dbReference>
<evidence type="ECO:0000256" key="5">
    <source>
        <dbReference type="ARBA" id="ARBA00022989"/>
    </source>
</evidence>
<dbReference type="EMBL" id="VLJV01000001">
    <property type="protein sequence ID" value="TWH18700.1"/>
    <property type="molecule type" value="Genomic_DNA"/>
</dbReference>
<evidence type="ECO:0000256" key="4">
    <source>
        <dbReference type="ARBA" id="ARBA00022692"/>
    </source>
</evidence>
<evidence type="ECO:0000256" key="6">
    <source>
        <dbReference type="ARBA" id="ARBA00023136"/>
    </source>
</evidence>
<dbReference type="AlphaFoldDB" id="A0A660C579"/>
<evidence type="ECO:0000256" key="3">
    <source>
        <dbReference type="ARBA" id="ARBA00022475"/>
    </source>
</evidence>
<protein>
    <submittedName>
        <fullName evidence="9">Putative MFS family arabinose efflux permease</fullName>
    </submittedName>
</protein>
<gene>
    <name evidence="9" type="ORF">JD82_00521</name>
</gene>
<evidence type="ECO:0000313" key="10">
    <source>
        <dbReference type="Proteomes" id="UP000317303"/>
    </source>
</evidence>
<keyword evidence="10" id="KW-1185">Reference proteome</keyword>
<feature type="transmembrane region" description="Helical" evidence="7">
    <location>
        <begin position="176"/>
        <end position="195"/>
    </location>
</feature>
<accession>A0A660C579</accession>
<dbReference type="GO" id="GO:0022857">
    <property type="term" value="F:transmembrane transporter activity"/>
    <property type="evidence" value="ECO:0007669"/>
    <property type="project" value="InterPro"/>
</dbReference>
<keyword evidence="2" id="KW-0813">Transport</keyword>
<name>A0A660C579_9PSEU</name>
<feature type="transmembrane region" description="Helical" evidence="7">
    <location>
        <begin position="388"/>
        <end position="410"/>
    </location>
</feature>
<evidence type="ECO:0000256" key="7">
    <source>
        <dbReference type="SAM" id="Phobius"/>
    </source>
</evidence>
<dbReference type="CDD" id="cd17369">
    <property type="entry name" value="MFS_ShiA_like"/>
    <property type="match status" value="1"/>
</dbReference>
<sequence>MPNTSPSTPSSTPPFAAHTTAQNSRRVAFATVIGTTIEWYDFFIYGTAAGLVFTQLFFAPAGPQIGLLLSFATVGISFVFRPLGAFLAGHFGDRIGRRAMLVITLVMMGGATAVIGLLPTYEDAGVLAPILLLVLRILQGISAGGEWGGAVLMAVEHAPAHRRGRAGAFPQIGVPLGMLLASGVTALMTGVIAPGQAFLDWGWRIPFLLSTVLIGVGYVVRRAVDESPVFAEMAAKKQRTKAPIVELFRRHWLLIVLAAFVFAGNNAAGYMTTGGFITNYATDPEGEVALERTPVLLAITGAAALWTLTTFLSGIMADRFGRKRTYLIGYASLILTVIPMFALVNTGRIWPLFLGLALFTVGLGLAYGPQSAWYAEIFPASVRFSGVAISYALGAILGGAFAPMIATTLVQATGSIYTVAGYLLVMFALAVVACALLRDRTGIDLGVDNQAEQERGATVFSQAGSSADLAAHVR</sequence>
<feature type="transmembrane region" description="Helical" evidence="7">
    <location>
        <begin position="252"/>
        <end position="273"/>
    </location>
</feature>
<dbReference type="PANTHER" id="PTHR43045:SF1">
    <property type="entry name" value="SHIKIMATE TRANSPORTER"/>
    <property type="match status" value="1"/>
</dbReference>
<dbReference type="InterPro" id="IPR020846">
    <property type="entry name" value="MFS_dom"/>
</dbReference>
<proteinExistence type="predicted"/>
<evidence type="ECO:0000256" key="2">
    <source>
        <dbReference type="ARBA" id="ARBA00022448"/>
    </source>
</evidence>
<feature type="transmembrane region" description="Helical" evidence="7">
    <location>
        <begin position="130"/>
        <end position="155"/>
    </location>
</feature>
<comment type="caution">
    <text evidence="9">The sequence shown here is derived from an EMBL/GenBank/DDBJ whole genome shotgun (WGS) entry which is preliminary data.</text>
</comment>
<dbReference type="Pfam" id="PF07690">
    <property type="entry name" value="MFS_1"/>
    <property type="match status" value="1"/>
</dbReference>
<reference evidence="9 10" key="1">
    <citation type="submission" date="2019-07" db="EMBL/GenBank/DDBJ databases">
        <title>R&amp;d 2014.</title>
        <authorList>
            <person name="Klenk H.-P."/>
        </authorList>
    </citation>
    <scope>NUCLEOTIDE SEQUENCE [LARGE SCALE GENOMIC DNA]</scope>
    <source>
        <strain evidence="9 10">DSM 43194</strain>
    </source>
</reference>
<feature type="domain" description="Major facilitator superfamily (MFS) profile" evidence="8">
    <location>
        <begin position="27"/>
        <end position="442"/>
    </location>
</feature>
<dbReference type="PANTHER" id="PTHR43045">
    <property type="entry name" value="SHIKIMATE TRANSPORTER"/>
    <property type="match status" value="1"/>
</dbReference>
<feature type="transmembrane region" description="Helical" evidence="7">
    <location>
        <begin position="65"/>
        <end position="87"/>
    </location>
</feature>
<dbReference type="PROSITE" id="PS00216">
    <property type="entry name" value="SUGAR_TRANSPORT_1"/>
    <property type="match status" value="1"/>
</dbReference>
<keyword evidence="6 7" id="KW-0472">Membrane</keyword>
<evidence type="ECO:0000256" key="1">
    <source>
        <dbReference type="ARBA" id="ARBA00004651"/>
    </source>
</evidence>
<keyword evidence="5 7" id="KW-1133">Transmembrane helix</keyword>
<dbReference type="InterPro" id="IPR011701">
    <property type="entry name" value="MFS"/>
</dbReference>
<keyword evidence="3" id="KW-1003">Cell membrane</keyword>
<feature type="transmembrane region" description="Helical" evidence="7">
    <location>
        <begin position="201"/>
        <end position="220"/>
    </location>
</feature>
<feature type="transmembrane region" description="Helical" evidence="7">
    <location>
        <begin position="349"/>
        <end position="367"/>
    </location>
</feature>
<evidence type="ECO:0000313" key="9">
    <source>
        <dbReference type="EMBL" id="TWH18700.1"/>
    </source>
</evidence>
<feature type="transmembrane region" description="Helical" evidence="7">
    <location>
        <begin position="416"/>
        <end position="437"/>
    </location>
</feature>
<dbReference type="Proteomes" id="UP000317303">
    <property type="component" value="Unassembled WGS sequence"/>
</dbReference>
<dbReference type="GO" id="GO:0005886">
    <property type="term" value="C:plasma membrane"/>
    <property type="evidence" value="ECO:0007669"/>
    <property type="project" value="UniProtKB-SubCell"/>
</dbReference>